<keyword evidence="2 8" id="KW-0808">Transferase</keyword>
<name>A0A974SPM5_9RHOO</name>
<keyword evidence="4 8" id="KW-0547">Nucleotide-binding</keyword>
<dbReference type="PANTHER" id="PTHR21064">
    <property type="entry name" value="AMINOGLYCOSIDE PHOSPHOTRANSFERASE DOMAIN-CONTAINING PROTEIN-RELATED"/>
    <property type="match status" value="1"/>
</dbReference>
<evidence type="ECO:0000313" key="12">
    <source>
        <dbReference type="Proteomes" id="UP000663444"/>
    </source>
</evidence>
<evidence type="ECO:0000256" key="1">
    <source>
        <dbReference type="ARBA" id="ARBA00022605"/>
    </source>
</evidence>
<dbReference type="GO" id="GO:0009088">
    <property type="term" value="P:threonine biosynthetic process"/>
    <property type="evidence" value="ECO:0007669"/>
    <property type="project" value="UniProtKB-UniRule"/>
</dbReference>
<dbReference type="SUPFAM" id="SSF56112">
    <property type="entry name" value="Protein kinase-like (PK-like)"/>
    <property type="match status" value="1"/>
</dbReference>
<comment type="pathway">
    <text evidence="8">Amino-acid biosynthesis; L-threonine biosynthesis; L-threonine from L-aspartate: step 4/5.</text>
</comment>
<dbReference type="GO" id="GO:0005524">
    <property type="term" value="F:ATP binding"/>
    <property type="evidence" value="ECO:0007669"/>
    <property type="project" value="UniProtKB-KW"/>
</dbReference>
<dbReference type="Proteomes" id="UP000663444">
    <property type="component" value="Chromosome"/>
</dbReference>
<dbReference type="GO" id="GO:0004413">
    <property type="term" value="F:homoserine kinase activity"/>
    <property type="evidence" value="ECO:0007669"/>
    <property type="project" value="UniProtKB-UniRule"/>
</dbReference>
<dbReference type="EMBL" id="CP064781">
    <property type="protein sequence ID" value="QRJ64121.1"/>
    <property type="molecule type" value="Genomic_DNA"/>
</dbReference>
<evidence type="ECO:0000256" key="4">
    <source>
        <dbReference type="ARBA" id="ARBA00022741"/>
    </source>
</evidence>
<dbReference type="NCBIfam" id="NF003558">
    <property type="entry name" value="PRK05231.1"/>
    <property type="match status" value="1"/>
</dbReference>
<dbReference type="InterPro" id="IPR002575">
    <property type="entry name" value="Aminoglycoside_PTrfase"/>
</dbReference>
<comment type="similarity">
    <text evidence="7 8">Belongs to the pseudomonas-type ThrB family.</text>
</comment>
<dbReference type="InterPro" id="IPR050249">
    <property type="entry name" value="Pseudomonas-type_ThrB"/>
</dbReference>
<evidence type="ECO:0000256" key="5">
    <source>
        <dbReference type="ARBA" id="ARBA00022777"/>
    </source>
</evidence>
<dbReference type="RefSeq" id="WP_203387659.1">
    <property type="nucleotide sequence ID" value="NZ_CP064781.1"/>
</dbReference>
<dbReference type="Gene3D" id="3.30.200.20">
    <property type="entry name" value="Phosphorylase Kinase, domain 1"/>
    <property type="match status" value="1"/>
</dbReference>
<dbReference type="InterPro" id="IPR011009">
    <property type="entry name" value="Kinase-like_dom_sf"/>
</dbReference>
<accession>A0A974SPM5</accession>
<feature type="domain" description="Aminoglycoside phosphotransferase" evidence="10">
    <location>
        <begin position="29"/>
        <end position="255"/>
    </location>
</feature>
<keyword evidence="5 8" id="KW-0418">Kinase</keyword>
<keyword evidence="6 8" id="KW-0067">ATP-binding</keyword>
<evidence type="ECO:0000256" key="3">
    <source>
        <dbReference type="ARBA" id="ARBA00022697"/>
    </source>
</evidence>
<evidence type="ECO:0000259" key="10">
    <source>
        <dbReference type="Pfam" id="PF01636"/>
    </source>
</evidence>
<dbReference type="KEGG" id="ares:IWH25_01830"/>
<keyword evidence="3 8" id="KW-0791">Threonine biosynthesis</keyword>
<sequence length="317" mass="33932">MSVFTSVSREQLAVWLEAYDLGAPTALVGIAEGVQNSNFFVDTERGRHVLTLFERGVDAALLPFYLDLMAHLAQHGIPCPAPRPMRDGRLLGELNGRPAALFSRLAGASVLRPTPAQCAAAGAALARLHLAGRDFPAPPHPRGSDWVAATAARLRPLLPAADAALLADELAAQGAPAAALPAGVIHADLFRDNVLFVGDGDAPRIGGLLDFYFAGRGDFLFDLAIVANDWCDDDGGLDAIRLQPLLAAYHAARPLTAAELAAWPRQLRAAALRFWLSRLEDFHCPQPGETVTVRDPDAYRRILLARRALGDAPLRLA</sequence>
<dbReference type="Pfam" id="PF01636">
    <property type="entry name" value="APH"/>
    <property type="match status" value="1"/>
</dbReference>
<dbReference type="AlphaFoldDB" id="A0A974SPM5"/>
<dbReference type="PANTHER" id="PTHR21064:SF6">
    <property type="entry name" value="AMINOGLYCOSIDE PHOSPHOTRANSFERASE DOMAIN-CONTAINING PROTEIN"/>
    <property type="match status" value="1"/>
</dbReference>
<evidence type="ECO:0000256" key="6">
    <source>
        <dbReference type="ARBA" id="ARBA00022840"/>
    </source>
</evidence>
<reference evidence="11" key="1">
    <citation type="submission" date="2020-11" db="EMBL/GenBank/DDBJ databases">
        <title>Azospira restricta DSM 18626 genome sequence.</title>
        <authorList>
            <person name="Moe W.M."/>
        </authorList>
    </citation>
    <scope>NUCLEOTIDE SEQUENCE</scope>
    <source>
        <strain evidence="11">DSM 18626</strain>
    </source>
</reference>
<dbReference type="InterPro" id="IPR005280">
    <property type="entry name" value="Homoserine_kinase_II"/>
</dbReference>
<organism evidence="11 12">
    <name type="scientific">Azospira restricta</name>
    <dbReference type="NCBI Taxonomy" id="404405"/>
    <lineage>
        <taxon>Bacteria</taxon>
        <taxon>Pseudomonadati</taxon>
        <taxon>Pseudomonadota</taxon>
        <taxon>Betaproteobacteria</taxon>
        <taxon>Rhodocyclales</taxon>
        <taxon>Rhodocyclaceae</taxon>
        <taxon>Azospira</taxon>
    </lineage>
</organism>
<dbReference type="NCBIfam" id="TIGR00938">
    <property type="entry name" value="thrB_alt"/>
    <property type="match status" value="1"/>
</dbReference>
<dbReference type="HAMAP" id="MF_00301">
    <property type="entry name" value="Homoser_kinase_2"/>
    <property type="match status" value="1"/>
</dbReference>
<evidence type="ECO:0000256" key="8">
    <source>
        <dbReference type="HAMAP-Rule" id="MF_00301"/>
    </source>
</evidence>
<evidence type="ECO:0000256" key="9">
    <source>
        <dbReference type="NCBIfam" id="TIGR00938"/>
    </source>
</evidence>
<dbReference type="Gene3D" id="3.90.1200.10">
    <property type="match status" value="1"/>
</dbReference>
<evidence type="ECO:0000313" key="11">
    <source>
        <dbReference type="EMBL" id="QRJ64121.1"/>
    </source>
</evidence>
<evidence type="ECO:0000256" key="2">
    <source>
        <dbReference type="ARBA" id="ARBA00022679"/>
    </source>
</evidence>
<keyword evidence="12" id="KW-1185">Reference proteome</keyword>
<keyword evidence="1 8" id="KW-0028">Amino-acid biosynthesis</keyword>
<gene>
    <name evidence="8" type="primary">thrB</name>
    <name evidence="11" type="ORF">IWH25_01830</name>
</gene>
<dbReference type="CDD" id="cd05153">
    <property type="entry name" value="HomoserineK_II"/>
    <property type="match status" value="1"/>
</dbReference>
<proteinExistence type="inferred from homology"/>
<comment type="catalytic activity">
    <reaction evidence="8">
        <text>L-homoserine + ATP = O-phospho-L-homoserine + ADP + H(+)</text>
        <dbReference type="Rhea" id="RHEA:13985"/>
        <dbReference type="ChEBI" id="CHEBI:15378"/>
        <dbReference type="ChEBI" id="CHEBI:30616"/>
        <dbReference type="ChEBI" id="CHEBI:57476"/>
        <dbReference type="ChEBI" id="CHEBI:57590"/>
        <dbReference type="ChEBI" id="CHEBI:456216"/>
        <dbReference type="EC" id="2.7.1.39"/>
    </reaction>
</comment>
<protein>
    <recommendedName>
        <fullName evidence="8 9">Homoserine kinase</fullName>
        <shortName evidence="8">HK</shortName>
        <shortName evidence="8">HSK</shortName>
        <ecNumber evidence="8 9">2.7.1.39</ecNumber>
    </recommendedName>
</protein>
<dbReference type="EC" id="2.7.1.39" evidence="8 9"/>
<evidence type="ECO:0000256" key="7">
    <source>
        <dbReference type="ARBA" id="ARBA00038240"/>
    </source>
</evidence>